<feature type="domain" description="Helicase ATP-binding" evidence="7">
    <location>
        <begin position="171"/>
        <end position="453"/>
    </location>
</feature>
<dbReference type="OrthoDB" id="45637at2157"/>
<dbReference type="InterPro" id="IPR047187">
    <property type="entry name" value="SF1_C_Upf1"/>
</dbReference>
<dbReference type="Proteomes" id="UP000250272">
    <property type="component" value="Chromosome"/>
</dbReference>
<dbReference type="EMBL" id="CP015101">
    <property type="protein sequence ID" value="ASJ03834.1"/>
    <property type="molecule type" value="Genomic_DNA"/>
</dbReference>
<dbReference type="GO" id="GO:0005524">
    <property type="term" value="F:ATP binding"/>
    <property type="evidence" value="ECO:0007669"/>
    <property type="project" value="UniProtKB-KW"/>
</dbReference>
<reference evidence="8 9" key="1">
    <citation type="submission" date="2016-04" db="EMBL/GenBank/DDBJ databases">
        <title>Complete genome sequence of Thermococcus barossii type strain SHCK-94.</title>
        <authorList>
            <person name="Oger P.M."/>
        </authorList>
    </citation>
    <scope>NUCLEOTIDE SEQUENCE [LARGE SCALE GENOMIC DNA]</scope>
    <source>
        <strain evidence="8 9">SHCK-94</strain>
    </source>
</reference>
<dbReference type="GO" id="GO:0005694">
    <property type="term" value="C:chromosome"/>
    <property type="evidence" value="ECO:0007669"/>
    <property type="project" value="UniProtKB-ARBA"/>
</dbReference>
<dbReference type="GO" id="GO:0016787">
    <property type="term" value="F:hydrolase activity"/>
    <property type="evidence" value="ECO:0007669"/>
    <property type="project" value="UniProtKB-KW"/>
</dbReference>
<dbReference type="Pfam" id="PF13087">
    <property type="entry name" value="AAA_12"/>
    <property type="match status" value="1"/>
</dbReference>
<dbReference type="SUPFAM" id="SSF52540">
    <property type="entry name" value="P-loop containing nucleoside triphosphate hydrolases"/>
    <property type="match status" value="1"/>
</dbReference>
<evidence type="ECO:0000256" key="2">
    <source>
        <dbReference type="ARBA" id="ARBA00022741"/>
    </source>
</evidence>
<keyword evidence="2" id="KW-0547">Nucleotide-binding</keyword>
<dbReference type="PANTHER" id="PTHR43788:SF8">
    <property type="entry name" value="DNA-BINDING PROTEIN SMUBP-2"/>
    <property type="match status" value="1"/>
</dbReference>
<dbReference type="GeneID" id="33325113"/>
<evidence type="ECO:0000256" key="4">
    <source>
        <dbReference type="ARBA" id="ARBA00022806"/>
    </source>
</evidence>
<evidence type="ECO:0000313" key="9">
    <source>
        <dbReference type="Proteomes" id="UP000250272"/>
    </source>
</evidence>
<dbReference type="InterPro" id="IPR050534">
    <property type="entry name" value="Coronavir_polyprotein_1ab"/>
</dbReference>
<dbReference type="Pfam" id="PF13086">
    <property type="entry name" value="AAA_11"/>
    <property type="match status" value="1"/>
</dbReference>
<dbReference type="GO" id="GO:0003677">
    <property type="term" value="F:DNA binding"/>
    <property type="evidence" value="ECO:0007669"/>
    <property type="project" value="InterPro"/>
</dbReference>
<feature type="compositionally biased region" description="Basic and acidic residues" evidence="6">
    <location>
        <begin position="684"/>
        <end position="700"/>
    </location>
</feature>
<proteinExistence type="inferred from homology"/>
<dbReference type="InterPro" id="IPR014001">
    <property type="entry name" value="Helicase_ATP-bd"/>
</dbReference>
<dbReference type="GO" id="GO:0043139">
    <property type="term" value="F:5'-3' DNA helicase activity"/>
    <property type="evidence" value="ECO:0007669"/>
    <property type="project" value="TreeGrafter"/>
</dbReference>
<dbReference type="InterPro" id="IPR027417">
    <property type="entry name" value="P-loop_NTPase"/>
</dbReference>
<comment type="similarity">
    <text evidence="1">Belongs to the DNA2/NAM7 helicase family.</text>
</comment>
<dbReference type="SMART" id="SM00487">
    <property type="entry name" value="DEXDc"/>
    <property type="match status" value="1"/>
</dbReference>
<dbReference type="AlphaFoldDB" id="A0A2Z2MJ24"/>
<keyword evidence="9" id="KW-1185">Reference proteome</keyword>
<keyword evidence="3" id="KW-0378">Hydrolase</keyword>
<evidence type="ECO:0000256" key="3">
    <source>
        <dbReference type="ARBA" id="ARBA00022801"/>
    </source>
</evidence>
<dbReference type="InterPro" id="IPR004483">
    <property type="entry name" value="SMUBP-2/Hcs1-like"/>
</dbReference>
<feature type="region of interest" description="Disordered" evidence="6">
    <location>
        <begin position="681"/>
        <end position="712"/>
    </location>
</feature>
<protein>
    <submittedName>
        <fullName evidence="8">AAA family ATPase</fullName>
    </submittedName>
</protein>
<gene>
    <name evidence="8" type="ORF">A3L01_00025</name>
</gene>
<evidence type="ECO:0000313" key="8">
    <source>
        <dbReference type="EMBL" id="ASJ03834.1"/>
    </source>
</evidence>
<evidence type="ECO:0000256" key="5">
    <source>
        <dbReference type="ARBA" id="ARBA00022840"/>
    </source>
</evidence>
<dbReference type="InterPro" id="IPR041679">
    <property type="entry name" value="DNA2/NAM7-like_C"/>
</dbReference>
<evidence type="ECO:0000259" key="7">
    <source>
        <dbReference type="SMART" id="SM00487"/>
    </source>
</evidence>
<keyword evidence="4" id="KW-0347">Helicase</keyword>
<evidence type="ECO:0000256" key="6">
    <source>
        <dbReference type="SAM" id="MobiDB-lite"/>
    </source>
</evidence>
<sequence>MRENETLTEFISHLKVLIEMERKAEIEAMRAEMRRLSGREREKVGRAILGLNGKVVGEELGYFLVKYGRDREIKTEISVGDLVVVSKRDPLKSDLIGTVVEKGKRFITVALETVPEWALKGVRLDLYANDITFKRWLENLDSLRDSGRKALELYLGLREPEESGEVDFTPFDRNLNASQRKAVARALGSDDFFLIHGPFGTGKTRTLVELIRQEVAKGNKVLATAESNVAVDNLVERLANSGLKVVRIGHPSRVSKNLHETTLAYLITRHELYGELRELRVIGQNLAEKRDTFTKPSPKYRRGLSDREILRLASKGIGTRGVPARLIREMAEWIRLNERVQKTFDEARKLEERIAREIIREADVVLTTNASAGLDVVDYGPYDVAVIDEATQATIPSVLIPINRARRFVLAGDHKQLPPTILSEKAKELSRTLFEGLIERYPEKSEMLTVQYRMNERLMEFPSREFYDGRIEADESVREITLADLGVESPDGDDVWAEVLKPGNVLVFIDTARREDRFERQRYGSESRENPLEARLVREAIERLLKLGVRPEWIGVITPYDDQRDLISSLLPEEVEVKTVDGYQGREKEVVILSFVRSNRRRELGFLKDLRRLNVSLTRAKRKLILIGDSSTLSAHATYKRLVEFVEERETVVDAKELTEPPASISIDHVRGILGISETEESIDVPKDAEKAREKDRDRMQSIYGDAPYNPF</sequence>
<evidence type="ECO:0000256" key="1">
    <source>
        <dbReference type="ARBA" id="ARBA00007913"/>
    </source>
</evidence>
<dbReference type="FunFam" id="2.40.30.270:FF:000007">
    <property type="entry name" value="DNA helicase, putative"/>
    <property type="match status" value="1"/>
</dbReference>
<dbReference type="CDD" id="cd18808">
    <property type="entry name" value="SF1_C_Upf1"/>
    <property type="match status" value="1"/>
</dbReference>
<organism evidence="8 9">
    <name type="scientific">Thermococcus barossii</name>
    <dbReference type="NCBI Taxonomy" id="54077"/>
    <lineage>
        <taxon>Archaea</taxon>
        <taxon>Methanobacteriati</taxon>
        <taxon>Methanobacteriota</taxon>
        <taxon>Thermococci</taxon>
        <taxon>Thermococcales</taxon>
        <taxon>Thermococcaceae</taxon>
        <taxon>Thermococcus</taxon>
    </lineage>
</organism>
<dbReference type="RefSeq" id="WP_088863889.1">
    <property type="nucleotide sequence ID" value="NZ_CP015101.1"/>
</dbReference>
<dbReference type="InterPro" id="IPR041677">
    <property type="entry name" value="DNA2/NAM7_AAA_11"/>
</dbReference>
<dbReference type="Gene3D" id="2.40.30.270">
    <property type="match status" value="1"/>
</dbReference>
<accession>A0A2Z2MJ24</accession>
<name>A0A2Z2MJ24_9EURY</name>
<dbReference type="FunFam" id="3.40.50.300:FF:000326">
    <property type="entry name" value="P-loop containing nucleoside triphosphate hydrolase"/>
    <property type="match status" value="1"/>
</dbReference>
<keyword evidence="5" id="KW-0067">ATP-binding</keyword>
<dbReference type="PANTHER" id="PTHR43788">
    <property type="entry name" value="DNA2/NAM7 HELICASE FAMILY MEMBER"/>
    <property type="match status" value="1"/>
</dbReference>
<dbReference type="KEGG" id="tbs:A3L01_00025"/>
<dbReference type="Gene3D" id="3.40.50.300">
    <property type="entry name" value="P-loop containing nucleotide triphosphate hydrolases"/>
    <property type="match status" value="2"/>
</dbReference>
<dbReference type="NCBIfam" id="TIGR00376">
    <property type="entry name" value="IGHMBP2 family helicase"/>
    <property type="match status" value="1"/>
</dbReference>